<dbReference type="OrthoDB" id="287530at2"/>
<feature type="compositionally biased region" description="Polar residues" evidence="1">
    <location>
        <begin position="395"/>
        <end position="412"/>
    </location>
</feature>
<feature type="compositionally biased region" description="Basic and acidic residues" evidence="1">
    <location>
        <begin position="449"/>
        <end position="458"/>
    </location>
</feature>
<feature type="compositionally biased region" description="Basic and acidic residues" evidence="1">
    <location>
        <begin position="425"/>
        <end position="443"/>
    </location>
</feature>
<dbReference type="Gene3D" id="3.40.50.300">
    <property type="entry name" value="P-loop containing nucleotide triphosphate hydrolases"/>
    <property type="match status" value="1"/>
</dbReference>
<name>A0A2S8GRA4_9BACT</name>
<comment type="caution">
    <text evidence="2">The sequence shown here is derived from an EMBL/GenBank/DDBJ whole genome shotgun (WGS) entry which is preliminary data.</text>
</comment>
<reference evidence="2 3" key="1">
    <citation type="submission" date="2018-02" db="EMBL/GenBank/DDBJ databases">
        <title>Comparative genomes isolates from brazilian mangrove.</title>
        <authorList>
            <person name="Araujo J.E."/>
            <person name="Taketani R.G."/>
            <person name="Silva M.C.P."/>
            <person name="Loureco M.V."/>
            <person name="Andreote F.D."/>
        </authorList>
    </citation>
    <scope>NUCLEOTIDE SEQUENCE [LARGE SCALE GENOMIC DNA]</scope>
    <source>
        <strain evidence="2 3">Nap-Phe MGV</strain>
    </source>
</reference>
<dbReference type="EMBL" id="PUHZ01000007">
    <property type="protein sequence ID" value="PQO46955.1"/>
    <property type="molecule type" value="Genomic_DNA"/>
</dbReference>
<evidence type="ECO:0000256" key="1">
    <source>
        <dbReference type="SAM" id="MobiDB-lite"/>
    </source>
</evidence>
<evidence type="ECO:0000313" key="2">
    <source>
        <dbReference type="EMBL" id="PQO46955.1"/>
    </source>
</evidence>
<proteinExistence type="predicted"/>
<evidence type="ECO:0000313" key="3">
    <source>
        <dbReference type="Proteomes" id="UP000237819"/>
    </source>
</evidence>
<dbReference type="Proteomes" id="UP000237819">
    <property type="component" value="Unassembled WGS sequence"/>
</dbReference>
<sequence>MAAGGDFPQFDYYVELLRRRLAEREQAEQQVGGSGEIVRLEVGGGSPFQEFTTEELLAEQQPDEWLIPGVLLRHEPGVICGPSKCLKSSIAVDLGGALATGGKFLGEFAAKRAFRVGFVSGTCKRRALTDLAHRWGESRDEKPQLVWSLTGDDLTEAKSLLHLRKWIAQHQLEVVLIDPQQLSSLPKRAQATQLQTLVRCCLQSGATPIVCCETRKQIRPRAMDVADMASAACDGFARQWLLLNRRQTYQPGSGEHRLWLTIGGDAGQDGLWGVDVRVGDFERRAWTTTVRDTCSLRDEAAAHEVESLHERLESKVRLAFTNLAGGKITKTKVRDQCGMNGVKFAAAWDRLVAAGKIKLAPGSTGASLYPQYQWIESAEPNNEPVRSEASVAATKDNNAVQSDRGSKETTAVPTDRTTEKANVPRPDREVEKSQPVRSDRTAEKTNAARPDRAAEKSKPVRSTQPRQENKCGPVPSPEPQRGGAKAAQG</sequence>
<dbReference type="Pfam" id="PF13481">
    <property type="entry name" value="AAA_25"/>
    <property type="match status" value="1"/>
</dbReference>
<organism evidence="2 3">
    <name type="scientific">Blastopirellula marina</name>
    <dbReference type="NCBI Taxonomy" id="124"/>
    <lineage>
        <taxon>Bacteria</taxon>
        <taxon>Pseudomonadati</taxon>
        <taxon>Planctomycetota</taxon>
        <taxon>Planctomycetia</taxon>
        <taxon>Pirellulales</taxon>
        <taxon>Pirellulaceae</taxon>
        <taxon>Blastopirellula</taxon>
    </lineage>
</organism>
<dbReference type="AlphaFoldDB" id="A0A2S8GRA4"/>
<protein>
    <submittedName>
        <fullName evidence="2">Uncharacterized protein</fullName>
    </submittedName>
</protein>
<accession>A0A2S8GRA4</accession>
<dbReference type="InterPro" id="IPR027417">
    <property type="entry name" value="P-loop_NTPase"/>
</dbReference>
<gene>
    <name evidence="2" type="ORF">C5Y93_06385</name>
</gene>
<dbReference type="SUPFAM" id="SSF52540">
    <property type="entry name" value="P-loop containing nucleoside triphosphate hydrolases"/>
    <property type="match status" value="1"/>
</dbReference>
<feature type="region of interest" description="Disordered" evidence="1">
    <location>
        <begin position="380"/>
        <end position="489"/>
    </location>
</feature>